<dbReference type="EMBL" id="CM008966">
    <property type="protein sequence ID" value="PNW83579.1"/>
    <property type="molecule type" value="Genomic_DNA"/>
</dbReference>
<dbReference type="STRING" id="3055.A0A2K3DSR3"/>
<gene>
    <name evidence="3" type="ORF">CHLRE_05g235650v5</name>
</gene>
<dbReference type="OMA" id="ERDIWKP"/>
<feature type="coiled-coil region" evidence="1">
    <location>
        <begin position="480"/>
        <end position="528"/>
    </location>
</feature>
<dbReference type="InterPro" id="IPR052732">
    <property type="entry name" value="Cell-binding_unc_protein"/>
</dbReference>
<name>A0A2K3DSR3_CHLRE</name>
<reference evidence="3 4" key="1">
    <citation type="journal article" date="2007" name="Science">
        <title>The Chlamydomonas genome reveals the evolution of key animal and plant functions.</title>
        <authorList>
            <person name="Merchant S.S."/>
            <person name="Prochnik S.E."/>
            <person name="Vallon O."/>
            <person name="Harris E.H."/>
            <person name="Karpowicz S.J."/>
            <person name="Witman G.B."/>
            <person name="Terry A."/>
            <person name="Salamov A."/>
            <person name="Fritz-Laylin L.K."/>
            <person name="Marechal-Drouard L."/>
            <person name="Marshall W.F."/>
            <person name="Qu L.H."/>
            <person name="Nelson D.R."/>
            <person name="Sanderfoot A.A."/>
            <person name="Spalding M.H."/>
            <person name="Kapitonov V.V."/>
            <person name="Ren Q."/>
            <person name="Ferris P."/>
            <person name="Lindquist E."/>
            <person name="Shapiro H."/>
            <person name="Lucas S.M."/>
            <person name="Grimwood J."/>
            <person name="Schmutz J."/>
            <person name="Cardol P."/>
            <person name="Cerutti H."/>
            <person name="Chanfreau G."/>
            <person name="Chen C.L."/>
            <person name="Cognat V."/>
            <person name="Croft M.T."/>
            <person name="Dent R."/>
            <person name="Dutcher S."/>
            <person name="Fernandez E."/>
            <person name="Fukuzawa H."/>
            <person name="Gonzalez-Ballester D."/>
            <person name="Gonzalez-Halphen D."/>
            <person name="Hallmann A."/>
            <person name="Hanikenne M."/>
            <person name="Hippler M."/>
            <person name="Inwood W."/>
            <person name="Jabbari K."/>
            <person name="Kalanon M."/>
            <person name="Kuras R."/>
            <person name="Lefebvre P.A."/>
            <person name="Lemaire S.D."/>
            <person name="Lobanov A.V."/>
            <person name="Lohr M."/>
            <person name="Manuell A."/>
            <person name="Meier I."/>
            <person name="Mets L."/>
            <person name="Mittag M."/>
            <person name="Mittelmeier T."/>
            <person name="Moroney J.V."/>
            <person name="Moseley J."/>
            <person name="Napoli C."/>
            <person name="Nedelcu A.M."/>
            <person name="Niyogi K."/>
            <person name="Novoselov S.V."/>
            <person name="Paulsen I.T."/>
            <person name="Pazour G."/>
            <person name="Purton S."/>
            <person name="Ral J.P."/>
            <person name="Riano-Pachon D.M."/>
            <person name="Riekhof W."/>
            <person name="Rymarquis L."/>
            <person name="Schroda M."/>
            <person name="Stern D."/>
            <person name="Umen J."/>
            <person name="Willows R."/>
            <person name="Wilson N."/>
            <person name="Zimmer S.L."/>
            <person name="Allmer J."/>
            <person name="Balk J."/>
            <person name="Bisova K."/>
            <person name="Chen C.J."/>
            <person name="Elias M."/>
            <person name="Gendler K."/>
            <person name="Hauser C."/>
            <person name="Lamb M.R."/>
            <person name="Ledford H."/>
            <person name="Long J.C."/>
            <person name="Minagawa J."/>
            <person name="Page M.D."/>
            <person name="Pan J."/>
            <person name="Pootakham W."/>
            <person name="Roje S."/>
            <person name="Rose A."/>
            <person name="Stahlberg E."/>
            <person name="Terauchi A.M."/>
            <person name="Yang P."/>
            <person name="Ball S."/>
            <person name="Bowler C."/>
            <person name="Dieckmann C.L."/>
            <person name="Gladyshev V.N."/>
            <person name="Green P."/>
            <person name="Jorgensen R."/>
            <person name="Mayfield S."/>
            <person name="Mueller-Roeber B."/>
            <person name="Rajamani S."/>
            <person name="Sayre R.T."/>
            <person name="Brokstein P."/>
            <person name="Dubchak I."/>
            <person name="Goodstein D."/>
            <person name="Hornick L."/>
            <person name="Huang Y.W."/>
            <person name="Jhaveri J."/>
            <person name="Luo Y."/>
            <person name="Martinez D."/>
            <person name="Ngau W.C."/>
            <person name="Otillar B."/>
            <person name="Poliakov A."/>
            <person name="Porter A."/>
            <person name="Szajkowski L."/>
            <person name="Werner G."/>
            <person name="Zhou K."/>
            <person name="Grigoriev I.V."/>
            <person name="Rokhsar D.S."/>
            <person name="Grossman A.R."/>
        </authorList>
    </citation>
    <scope>NUCLEOTIDE SEQUENCE [LARGE SCALE GENOMIC DNA]</scope>
    <source>
        <strain evidence="4">CC-503</strain>
    </source>
</reference>
<dbReference type="ExpressionAtlas" id="A0A2K3DSR3">
    <property type="expression patterns" value="baseline"/>
</dbReference>
<dbReference type="Gramene" id="PNW83579">
    <property type="protein sequence ID" value="PNW83579"/>
    <property type="gene ID" value="CHLRE_05g235650v5"/>
</dbReference>
<protein>
    <submittedName>
        <fullName evidence="3">Uncharacterized protein</fullName>
    </submittedName>
</protein>
<evidence type="ECO:0000313" key="4">
    <source>
        <dbReference type="Proteomes" id="UP000006906"/>
    </source>
</evidence>
<sequence length="552" mass="56252">MRFKAILGRRALANIRIYKRWAVSPLPKPLVLLTLKDHLLAFDYVLQPVSIKSPKYLQVWEILKNLLALQAGSSAGAGTVCIAPPCVSEDASEDESENESEDEPDAAGGEPEAPEDSMAGQSTVVGHEAAVKGEVVNSRSEFVLVRVPGTLTLPVRRGLDVVGLDVVDNTNGATPLLVGEVKAVAGFERDIWKPLSSALELMQKSPSQQPQSMWVFLTDVHTWDFVRVDRLPCSKGKAGGATAPGTATAPGGATAPGTATAPGGATVGSTTVPNTGTVGGAAAGAAAAGAVPGGTKASGVKYAFQRFKPVFVTTMEAPDDGYLQLLAVLHHIIYPEEQLADLPARVSRSSEALQARAQAWLNGAETPQMRAKEEVAKAEARVAAAAEARAAAEETAAAEARVAAEAEARGQAEAKAKEADEARAAEAEARAVAEAWAAAEAEARAEAEAWAAAEAEAWAAAEVEARAAAQARVAAEARAAAAAEARAAAAAEAAAAAKARVAAEARAAAAAEARAAAAAEAAAAAKARAAAEAKAKEADKAGAAADEARAVA</sequence>
<dbReference type="GeneID" id="5723309"/>
<accession>A0A2K3DSR3</accession>
<dbReference type="PANTHER" id="PTHR43883">
    <property type="entry name" value="SLR0207 PROTEIN"/>
    <property type="match status" value="1"/>
</dbReference>
<dbReference type="OrthoDB" id="557428at2759"/>
<dbReference type="AlphaFoldDB" id="A0A2K3DSR3"/>
<keyword evidence="1" id="KW-0175">Coiled coil</keyword>
<feature type="region of interest" description="Disordered" evidence="2">
    <location>
        <begin position="88"/>
        <end position="120"/>
    </location>
</feature>
<evidence type="ECO:0000313" key="3">
    <source>
        <dbReference type="EMBL" id="PNW83579.1"/>
    </source>
</evidence>
<evidence type="ECO:0000256" key="1">
    <source>
        <dbReference type="SAM" id="Coils"/>
    </source>
</evidence>
<proteinExistence type="predicted"/>
<dbReference type="Proteomes" id="UP000006906">
    <property type="component" value="Chromosome 5"/>
</dbReference>
<dbReference type="RefSeq" id="XP_042924813.1">
    <property type="nucleotide sequence ID" value="XM_043062249.1"/>
</dbReference>
<dbReference type="PANTHER" id="PTHR43883:SF1">
    <property type="entry name" value="GLUCONOKINASE"/>
    <property type="match status" value="1"/>
</dbReference>
<dbReference type="InParanoid" id="A0A2K3DSR3"/>
<organism evidence="3 4">
    <name type="scientific">Chlamydomonas reinhardtii</name>
    <name type="common">Chlamydomonas smithii</name>
    <dbReference type="NCBI Taxonomy" id="3055"/>
    <lineage>
        <taxon>Eukaryota</taxon>
        <taxon>Viridiplantae</taxon>
        <taxon>Chlorophyta</taxon>
        <taxon>core chlorophytes</taxon>
        <taxon>Chlorophyceae</taxon>
        <taxon>CS clade</taxon>
        <taxon>Chlamydomonadales</taxon>
        <taxon>Chlamydomonadaceae</taxon>
        <taxon>Chlamydomonas</taxon>
    </lineage>
</organism>
<feature type="compositionally biased region" description="Acidic residues" evidence="2">
    <location>
        <begin position="90"/>
        <end position="105"/>
    </location>
</feature>
<keyword evidence="4" id="KW-1185">Reference proteome</keyword>
<evidence type="ECO:0000256" key="2">
    <source>
        <dbReference type="SAM" id="MobiDB-lite"/>
    </source>
</evidence>
<feature type="region of interest" description="Disordered" evidence="2">
    <location>
        <begin position="236"/>
        <end position="262"/>
    </location>
</feature>
<feature type="coiled-coil region" evidence="1">
    <location>
        <begin position="368"/>
        <end position="395"/>
    </location>
</feature>
<dbReference type="KEGG" id="cre:CHLRE_05g235650v5"/>